<dbReference type="InterPro" id="IPR000362">
    <property type="entry name" value="Fumarate_lyase_fam"/>
</dbReference>
<sequence length="490" mass="53432">MKGCLCIDVPKKIAYNSLKCVTKYYIGDAKMRIDQDCLGKMEVKDDALYGIHSLRAVHNFPITSEKVHPAILESMLEIKLAAAKANLKADTLSKSKADAIINACKKLIDNHDYRAFIVPAIQGGAGTSTNMSANEVVAQLAYQMTDIKIHPNDDVNQSQSTNDTFPTAGKMGMLKLAPKLLQSIDNLINQFTELSIQHQKTIKIARTQLQDAIPTTYGRSFKAYASLFKRDYKRIRNAAKNLTIINLGGTAIGNGLNASEYYQNNIVPILSEVSGLNLQQADDLIDATQNCDSFAEFSGALKTLAMNLSKVANDLRLLSSGPQTGLNEISLPKKAAGSSIMPGKINPVIPEVVNQVAFEVIGKNLTVSLAAEGGQLELNAFEPIMFRDILTSEEHLTKAIETLINNCLKGIQVNAQYNRKNVEKSAITATVLTPKIGYEKATSIVKEALNKNISVKKLVLDKQLLDSATVENLFSPEVLTNCDNQDSAIQ</sequence>
<dbReference type="AlphaFoldDB" id="A0A0R2AVM4"/>
<dbReference type="GO" id="GO:0008797">
    <property type="term" value="F:aspartate ammonia-lyase activity"/>
    <property type="evidence" value="ECO:0007669"/>
    <property type="project" value="TreeGrafter"/>
</dbReference>
<evidence type="ECO:0000313" key="5">
    <source>
        <dbReference type="Proteomes" id="UP000052012"/>
    </source>
</evidence>
<dbReference type="Pfam" id="PF10415">
    <property type="entry name" value="FumaraseC_C"/>
    <property type="match status" value="1"/>
</dbReference>
<gene>
    <name evidence="4" type="ORF">FD06_GL001401</name>
</gene>
<dbReference type="EMBL" id="AYYQ01000030">
    <property type="protein sequence ID" value="KRM68187.1"/>
    <property type="molecule type" value="Genomic_DNA"/>
</dbReference>
<dbReference type="PANTHER" id="PTHR42696:SF2">
    <property type="entry name" value="ASPARTATE AMMONIA-LYASE"/>
    <property type="match status" value="1"/>
</dbReference>
<organism evidence="4 5">
    <name type="scientific">Apilactobacillus ozensis DSM 23829 = JCM 17196</name>
    <dbReference type="NCBI Taxonomy" id="1423781"/>
    <lineage>
        <taxon>Bacteria</taxon>
        <taxon>Bacillati</taxon>
        <taxon>Bacillota</taxon>
        <taxon>Bacilli</taxon>
        <taxon>Lactobacillales</taxon>
        <taxon>Lactobacillaceae</taxon>
        <taxon>Apilactobacillus</taxon>
    </lineage>
</organism>
<dbReference type="FunFam" id="1.20.200.10:FF:000001">
    <property type="entry name" value="Fumarate hydratase, mitochondrial"/>
    <property type="match status" value="1"/>
</dbReference>
<comment type="caution">
    <text evidence="4">The sequence shown here is derived from an EMBL/GenBank/DDBJ whole genome shotgun (WGS) entry which is preliminary data.</text>
</comment>
<dbReference type="PATRIC" id="fig|1423781.4.peg.1449"/>
<dbReference type="STRING" id="1423781.FD06_GL001401"/>
<reference evidence="4 5" key="1">
    <citation type="journal article" date="2015" name="Genome Announc.">
        <title>Expanding the biotechnology potential of lactobacilli through comparative genomics of 213 strains and associated genera.</title>
        <authorList>
            <person name="Sun Z."/>
            <person name="Harris H.M."/>
            <person name="McCann A."/>
            <person name="Guo C."/>
            <person name="Argimon S."/>
            <person name="Zhang W."/>
            <person name="Yang X."/>
            <person name="Jeffery I.B."/>
            <person name="Cooney J.C."/>
            <person name="Kagawa T.F."/>
            <person name="Liu W."/>
            <person name="Song Y."/>
            <person name="Salvetti E."/>
            <person name="Wrobel A."/>
            <person name="Rasinkangas P."/>
            <person name="Parkhill J."/>
            <person name="Rea M.C."/>
            <person name="O'Sullivan O."/>
            <person name="Ritari J."/>
            <person name="Douillard F.P."/>
            <person name="Paul Ross R."/>
            <person name="Yang R."/>
            <person name="Briner A.E."/>
            <person name="Felis G.E."/>
            <person name="de Vos W.M."/>
            <person name="Barrangou R."/>
            <person name="Klaenhammer T.R."/>
            <person name="Caufield P.W."/>
            <person name="Cui Y."/>
            <person name="Zhang H."/>
            <person name="O'Toole P.W."/>
        </authorList>
    </citation>
    <scope>NUCLEOTIDE SEQUENCE [LARGE SCALE GENOMIC DNA]</scope>
    <source>
        <strain evidence="4 5">DSM 23829</strain>
    </source>
</reference>
<dbReference type="PROSITE" id="PS00163">
    <property type="entry name" value="FUMARATE_LYASES"/>
    <property type="match status" value="1"/>
</dbReference>
<dbReference type="PANTHER" id="PTHR42696">
    <property type="entry name" value="ASPARTATE AMMONIA-LYASE"/>
    <property type="match status" value="1"/>
</dbReference>
<evidence type="ECO:0000259" key="3">
    <source>
        <dbReference type="Pfam" id="PF10415"/>
    </source>
</evidence>
<keyword evidence="5" id="KW-1185">Reference proteome</keyword>
<feature type="domain" description="Fumarase C C-terminal" evidence="3">
    <location>
        <begin position="429"/>
        <end position="481"/>
    </location>
</feature>
<dbReference type="InterPro" id="IPR020557">
    <property type="entry name" value="Fumarate_lyase_CS"/>
</dbReference>
<dbReference type="InterPro" id="IPR051546">
    <property type="entry name" value="Aspartate_Ammonia-Lyase"/>
</dbReference>
<dbReference type="Pfam" id="PF00206">
    <property type="entry name" value="Lyase_1"/>
    <property type="match status" value="1"/>
</dbReference>
<dbReference type="InterPro" id="IPR008948">
    <property type="entry name" value="L-Aspartase-like"/>
</dbReference>
<feature type="domain" description="Fumarate lyase N-terminal" evidence="2">
    <location>
        <begin position="39"/>
        <end position="362"/>
    </location>
</feature>
<evidence type="ECO:0000259" key="2">
    <source>
        <dbReference type="Pfam" id="PF00206"/>
    </source>
</evidence>
<keyword evidence="1 4" id="KW-0456">Lyase</keyword>
<evidence type="ECO:0000256" key="1">
    <source>
        <dbReference type="ARBA" id="ARBA00023239"/>
    </source>
</evidence>
<evidence type="ECO:0000313" key="4">
    <source>
        <dbReference type="EMBL" id="KRM68187.1"/>
    </source>
</evidence>
<dbReference type="NCBIfam" id="NF008909">
    <property type="entry name" value="PRK12273.1"/>
    <property type="match status" value="1"/>
</dbReference>
<dbReference type="InterPro" id="IPR022761">
    <property type="entry name" value="Fumarate_lyase_N"/>
</dbReference>
<dbReference type="PRINTS" id="PR00149">
    <property type="entry name" value="FUMRATELYASE"/>
</dbReference>
<dbReference type="Proteomes" id="UP000052012">
    <property type="component" value="Unassembled WGS sequence"/>
</dbReference>
<dbReference type="GO" id="GO:0005829">
    <property type="term" value="C:cytosol"/>
    <property type="evidence" value="ECO:0007669"/>
    <property type="project" value="TreeGrafter"/>
</dbReference>
<accession>A0A0R2AVM4</accession>
<protein>
    <submittedName>
        <fullName evidence="4">Aspartate ammonia-lyase</fullName>
    </submittedName>
</protein>
<dbReference type="GO" id="GO:0006099">
    <property type="term" value="P:tricarboxylic acid cycle"/>
    <property type="evidence" value="ECO:0007669"/>
    <property type="project" value="InterPro"/>
</dbReference>
<name>A0A0R2AVM4_9LACO</name>
<dbReference type="InterPro" id="IPR024083">
    <property type="entry name" value="Fumarase/histidase_N"/>
</dbReference>
<dbReference type="Gene3D" id="1.10.275.10">
    <property type="entry name" value="Fumarase/aspartase (N-terminal domain)"/>
    <property type="match status" value="1"/>
</dbReference>
<dbReference type="InterPro" id="IPR018951">
    <property type="entry name" value="Fumarase_C_C"/>
</dbReference>
<proteinExistence type="predicted"/>
<dbReference type="SUPFAM" id="SSF48557">
    <property type="entry name" value="L-aspartase-like"/>
    <property type="match status" value="1"/>
</dbReference>
<dbReference type="GO" id="GO:0006531">
    <property type="term" value="P:aspartate metabolic process"/>
    <property type="evidence" value="ECO:0007669"/>
    <property type="project" value="TreeGrafter"/>
</dbReference>
<dbReference type="Gene3D" id="1.10.40.30">
    <property type="entry name" value="Fumarase/aspartase (C-terminal domain)"/>
    <property type="match status" value="1"/>
</dbReference>
<dbReference type="Gene3D" id="1.20.200.10">
    <property type="entry name" value="Fumarase/aspartase (Central domain)"/>
    <property type="match status" value="1"/>
</dbReference>